<dbReference type="Gene3D" id="1.10.150.170">
    <property type="entry name" value="Putative methyltransferase TM0872, insert domain"/>
    <property type="match status" value="1"/>
</dbReference>
<evidence type="ECO:0000256" key="6">
    <source>
        <dbReference type="HAMAP-Rule" id="MF_01007"/>
    </source>
</evidence>
<keyword evidence="8" id="KW-1185">Reference proteome</keyword>
<comment type="function">
    <text evidence="6">Specifically methylates the N4 position of cytidine in position 1402 (C1402) of 16S rRNA.</text>
</comment>
<evidence type="ECO:0000256" key="1">
    <source>
        <dbReference type="ARBA" id="ARBA00010396"/>
    </source>
</evidence>
<evidence type="ECO:0000313" key="7">
    <source>
        <dbReference type="EMBL" id="PEN05752.1"/>
    </source>
</evidence>
<comment type="catalytic activity">
    <reaction evidence="6">
        <text>cytidine(1402) in 16S rRNA + S-adenosyl-L-methionine = N(4)-methylcytidine(1402) in 16S rRNA + S-adenosyl-L-homocysteine + H(+)</text>
        <dbReference type="Rhea" id="RHEA:42928"/>
        <dbReference type="Rhea" id="RHEA-COMP:10286"/>
        <dbReference type="Rhea" id="RHEA-COMP:10287"/>
        <dbReference type="ChEBI" id="CHEBI:15378"/>
        <dbReference type="ChEBI" id="CHEBI:57856"/>
        <dbReference type="ChEBI" id="CHEBI:59789"/>
        <dbReference type="ChEBI" id="CHEBI:74506"/>
        <dbReference type="ChEBI" id="CHEBI:82748"/>
        <dbReference type="EC" id="2.1.1.199"/>
    </reaction>
</comment>
<evidence type="ECO:0000256" key="3">
    <source>
        <dbReference type="ARBA" id="ARBA00022603"/>
    </source>
</evidence>
<dbReference type="CDD" id="cd02440">
    <property type="entry name" value="AdoMet_MTases"/>
    <property type="match status" value="1"/>
</dbReference>
<dbReference type="EC" id="2.1.1.199" evidence="6"/>
<sequence>MPNGSASSGSASGAYATDYHAPVMASEVCSGLITTPTGCYVDATAGGGGHTEALLDALAPEGRVVAIDQDPEALRAVGDRLSGAVKADRLHLVRGNFRALPRLLRDAGFSEVDGLLLDLGVSSHQIDVPERGFSFQAEGPLDMRMDPEGRLTARTIVNEWSHGDLADVMRRYGEERYAGVLATAILEARPLDTTAELTNAIREEVPDHVVTKTLARVFQGLRIAVNGELEALESVLEDSVEVLPTGRRIAVLSYHSLEDRRAKRFLRYGNFDGTPQRDLYGTLIAPFAPIDASPQTATEAEIEANPRARSARLRIAERQSNADAGPIMP</sequence>
<comment type="caution">
    <text evidence="7">The sequence shown here is derived from an EMBL/GenBank/DDBJ whole genome shotgun (WGS) entry which is preliminary data.</text>
</comment>
<feature type="binding site" evidence="6">
    <location>
        <position position="97"/>
    </location>
    <ligand>
        <name>S-adenosyl-L-methionine</name>
        <dbReference type="ChEBI" id="CHEBI:59789"/>
    </ligand>
</feature>
<evidence type="ECO:0000256" key="4">
    <source>
        <dbReference type="ARBA" id="ARBA00022679"/>
    </source>
</evidence>
<dbReference type="Gene3D" id="3.40.50.150">
    <property type="entry name" value="Vaccinia Virus protein VP39"/>
    <property type="match status" value="1"/>
</dbReference>
<dbReference type="InterPro" id="IPR002903">
    <property type="entry name" value="RsmH"/>
</dbReference>
<dbReference type="PANTHER" id="PTHR11265:SF0">
    <property type="entry name" value="12S RRNA N4-METHYLCYTIDINE METHYLTRANSFERASE"/>
    <property type="match status" value="1"/>
</dbReference>
<dbReference type="InterPro" id="IPR023397">
    <property type="entry name" value="SAM-dep_MeTrfase_MraW_recog"/>
</dbReference>
<keyword evidence="2 6" id="KW-0698">rRNA processing</keyword>
<dbReference type="GO" id="GO:0071424">
    <property type="term" value="F:rRNA (cytosine-N4-)-methyltransferase activity"/>
    <property type="evidence" value="ECO:0007669"/>
    <property type="project" value="UniProtKB-UniRule"/>
</dbReference>
<feature type="binding site" evidence="6">
    <location>
        <position position="68"/>
    </location>
    <ligand>
        <name>S-adenosyl-L-methionine</name>
        <dbReference type="ChEBI" id="CHEBI:59789"/>
    </ligand>
</feature>
<feature type="binding site" evidence="6">
    <location>
        <position position="125"/>
    </location>
    <ligand>
        <name>S-adenosyl-L-methionine</name>
        <dbReference type="ChEBI" id="CHEBI:59789"/>
    </ligand>
</feature>
<evidence type="ECO:0000313" key="8">
    <source>
        <dbReference type="Proteomes" id="UP000221024"/>
    </source>
</evidence>
<dbReference type="NCBIfam" id="TIGR00006">
    <property type="entry name" value="16S rRNA (cytosine(1402)-N(4))-methyltransferase RsmH"/>
    <property type="match status" value="1"/>
</dbReference>
<organism evidence="7 8">
    <name type="scientific">Longimonas halophila</name>
    <dbReference type="NCBI Taxonomy" id="1469170"/>
    <lineage>
        <taxon>Bacteria</taxon>
        <taxon>Pseudomonadati</taxon>
        <taxon>Rhodothermota</taxon>
        <taxon>Rhodothermia</taxon>
        <taxon>Rhodothermales</taxon>
        <taxon>Salisaetaceae</taxon>
        <taxon>Longimonas</taxon>
    </lineage>
</organism>
<keyword evidence="3 6" id="KW-0489">Methyltransferase</keyword>
<comment type="similarity">
    <text evidence="1 6">Belongs to the methyltransferase superfamily. RsmH family.</text>
</comment>
<dbReference type="OrthoDB" id="9806637at2"/>
<accession>A0A2H3NJS5</accession>
<dbReference type="Proteomes" id="UP000221024">
    <property type="component" value="Unassembled WGS sequence"/>
</dbReference>
<gene>
    <name evidence="6" type="primary">rsmH</name>
    <name evidence="7" type="ORF">CRI93_11645</name>
</gene>
<dbReference type="HAMAP" id="MF_01007">
    <property type="entry name" value="16SrRNA_methyltr_H"/>
    <property type="match status" value="1"/>
</dbReference>
<dbReference type="SUPFAM" id="SSF53335">
    <property type="entry name" value="S-adenosyl-L-methionine-dependent methyltransferases"/>
    <property type="match status" value="1"/>
</dbReference>
<evidence type="ECO:0000256" key="5">
    <source>
        <dbReference type="ARBA" id="ARBA00022691"/>
    </source>
</evidence>
<dbReference type="GO" id="GO:0070475">
    <property type="term" value="P:rRNA base methylation"/>
    <property type="evidence" value="ECO:0007669"/>
    <property type="project" value="UniProtKB-UniRule"/>
</dbReference>
<keyword evidence="6" id="KW-0963">Cytoplasm</keyword>
<keyword evidence="4 6" id="KW-0808">Transferase</keyword>
<dbReference type="PIRSF" id="PIRSF004486">
    <property type="entry name" value="MraW"/>
    <property type="match status" value="1"/>
</dbReference>
<dbReference type="Pfam" id="PF01795">
    <property type="entry name" value="Methyltransf_5"/>
    <property type="match status" value="1"/>
</dbReference>
<dbReference type="SUPFAM" id="SSF81799">
    <property type="entry name" value="Putative methyltransferase TM0872, insert domain"/>
    <property type="match status" value="1"/>
</dbReference>
<dbReference type="AlphaFoldDB" id="A0A2H3NJS5"/>
<protein>
    <recommendedName>
        <fullName evidence="6">Ribosomal RNA small subunit methyltransferase H</fullName>
        <ecNumber evidence="6">2.1.1.199</ecNumber>
    </recommendedName>
    <alternativeName>
        <fullName evidence="6">16S rRNA m(4)C1402 methyltransferase</fullName>
    </alternativeName>
    <alternativeName>
        <fullName evidence="6">rRNA (cytosine-N(4)-)-methyltransferase RsmH</fullName>
    </alternativeName>
</protein>
<dbReference type="PANTHER" id="PTHR11265">
    <property type="entry name" value="S-ADENOSYL-METHYLTRANSFERASE MRAW"/>
    <property type="match status" value="1"/>
</dbReference>
<dbReference type="GO" id="GO:0005737">
    <property type="term" value="C:cytoplasm"/>
    <property type="evidence" value="ECO:0007669"/>
    <property type="project" value="UniProtKB-SubCell"/>
</dbReference>
<dbReference type="InterPro" id="IPR029063">
    <property type="entry name" value="SAM-dependent_MTases_sf"/>
</dbReference>
<feature type="binding site" evidence="6">
    <location>
        <position position="118"/>
    </location>
    <ligand>
        <name>S-adenosyl-L-methionine</name>
        <dbReference type="ChEBI" id="CHEBI:59789"/>
    </ligand>
</feature>
<name>A0A2H3NJS5_9BACT</name>
<keyword evidence="5 6" id="KW-0949">S-adenosyl-L-methionine</keyword>
<evidence type="ECO:0000256" key="2">
    <source>
        <dbReference type="ARBA" id="ARBA00022552"/>
    </source>
</evidence>
<dbReference type="EMBL" id="PDEP01000011">
    <property type="protein sequence ID" value="PEN05752.1"/>
    <property type="molecule type" value="Genomic_DNA"/>
</dbReference>
<proteinExistence type="inferred from homology"/>
<comment type="subcellular location">
    <subcellularLocation>
        <location evidence="6">Cytoplasm</location>
    </subcellularLocation>
</comment>
<dbReference type="RefSeq" id="WP_098062814.1">
    <property type="nucleotide sequence ID" value="NZ_PDEP01000011.1"/>
</dbReference>
<reference evidence="7 8" key="1">
    <citation type="submission" date="2017-10" db="EMBL/GenBank/DDBJ databases">
        <title>Draft genome of Longimonas halophila.</title>
        <authorList>
            <person name="Goh K.M."/>
            <person name="Shamsir M.S."/>
            <person name="Lim S.W."/>
        </authorList>
    </citation>
    <scope>NUCLEOTIDE SEQUENCE [LARGE SCALE GENOMIC DNA]</scope>
    <source>
        <strain evidence="7 8">KCTC 42399</strain>
    </source>
</reference>
<feature type="binding site" evidence="6">
    <location>
        <begin position="48"/>
        <end position="50"/>
    </location>
    <ligand>
        <name>S-adenosyl-L-methionine</name>
        <dbReference type="ChEBI" id="CHEBI:59789"/>
    </ligand>
</feature>